<keyword evidence="2" id="KW-1185">Reference proteome</keyword>
<accession>A0AAV1AK95</accession>
<reference evidence="1 2" key="1">
    <citation type="submission" date="2023-01" db="EMBL/GenBank/DDBJ databases">
        <authorList>
            <person name="Kreplak J."/>
        </authorList>
    </citation>
    <scope>NUCLEOTIDE SEQUENCE [LARGE SCALE GENOMIC DNA]</scope>
</reference>
<dbReference type="InterPro" id="IPR055298">
    <property type="entry name" value="AtLOH3-like"/>
</dbReference>
<evidence type="ECO:0000313" key="1">
    <source>
        <dbReference type="EMBL" id="CAI8609549.1"/>
    </source>
</evidence>
<protein>
    <submittedName>
        <fullName evidence="1">Uncharacterized protein</fullName>
    </submittedName>
</protein>
<proteinExistence type="predicted"/>
<dbReference type="PANTHER" id="PTHR11697:SF230">
    <property type="entry name" value="ZINC FINGER, MYM DOMAIN CONTAINING 1"/>
    <property type="match status" value="1"/>
</dbReference>
<dbReference type="AlphaFoldDB" id="A0AAV1AK95"/>
<organism evidence="1 2">
    <name type="scientific">Vicia faba</name>
    <name type="common">Broad bean</name>
    <name type="synonym">Faba vulgaris</name>
    <dbReference type="NCBI Taxonomy" id="3906"/>
    <lineage>
        <taxon>Eukaryota</taxon>
        <taxon>Viridiplantae</taxon>
        <taxon>Streptophyta</taxon>
        <taxon>Embryophyta</taxon>
        <taxon>Tracheophyta</taxon>
        <taxon>Spermatophyta</taxon>
        <taxon>Magnoliopsida</taxon>
        <taxon>eudicotyledons</taxon>
        <taxon>Gunneridae</taxon>
        <taxon>Pentapetalae</taxon>
        <taxon>rosids</taxon>
        <taxon>fabids</taxon>
        <taxon>Fabales</taxon>
        <taxon>Fabaceae</taxon>
        <taxon>Papilionoideae</taxon>
        <taxon>50 kb inversion clade</taxon>
        <taxon>NPAAA clade</taxon>
        <taxon>Hologalegina</taxon>
        <taxon>IRL clade</taxon>
        <taxon>Fabeae</taxon>
        <taxon>Vicia</taxon>
    </lineage>
</organism>
<name>A0AAV1AK95_VICFA</name>
<dbReference type="Proteomes" id="UP001157006">
    <property type="component" value="Chromosome 4"/>
</dbReference>
<gene>
    <name evidence="1" type="ORF">VFH_IV138600</name>
</gene>
<dbReference type="PANTHER" id="PTHR11697">
    <property type="entry name" value="GENERAL TRANSCRIPTION FACTOR 2-RELATED ZINC FINGER PROTEIN"/>
    <property type="match status" value="1"/>
</dbReference>
<dbReference type="EMBL" id="OX451739">
    <property type="protein sequence ID" value="CAI8609549.1"/>
    <property type="molecule type" value="Genomic_DNA"/>
</dbReference>
<evidence type="ECO:0000313" key="2">
    <source>
        <dbReference type="Proteomes" id="UP001157006"/>
    </source>
</evidence>
<sequence length="152" mass="17958">MDDPLITQGRSKRKAQKISNLHRFRVELFYEVIDRQLQELNNRFTKVNIESLLCVTSLNLRASLFIFDKEKLIRLTKFYLSEFSHVELMVLNSQFETFIIDLWSDDQFSKLKGITELSEMLVKTKKHIVYPNDILTCEVSFDFTCDNCNCNC</sequence>